<evidence type="ECO:0000256" key="1">
    <source>
        <dbReference type="SAM" id="MobiDB-lite"/>
    </source>
</evidence>
<proteinExistence type="predicted"/>
<dbReference type="AlphaFoldDB" id="A0AAD9Q3Y7"/>
<protein>
    <submittedName>
        <fullName evidence="2">Uncharacterized protein</fullName>
    </submittedName>
</protein>
<evidence type="ECO:0000313" key="2">
    <source>
        <dbReference type="EMBL" id="KAK2554322.1"/>
    </source>
</evidence>
<keyword evidence="3" id="KW-1185">Reference proteome</keyword>
<comment type="caution">
    <text evidence="2">The sequence shown here is derived from an EMBL/GenBank/DDBJ whole genome shotgun (WGS) entry which is preliminary data.</text>
</comment>
<reference evidence="2" key="1">
    <citation type="journal article" date="2023" name="G3 (Bethesda)">
        <title>Whole genome assembly and annotation of the endangered Caribbean coral Acropora cervicornis.</title>
        <authorList>
            <person name="Selwyn J.D."/>
            <person name="Vollmer S.V."/>
        </authorList>
    </citation>
    <scope>NUCLEOTIDE SEQUENCE</scope>
    <source>
        <strain evidence="2">K2</strain>
    </source>
</reference>
<reference evidence="2" key="2">
    <citation type="journal article" date="2023" name="Science">
        <title>Genomic signatures of disease resistance in endangered staghorn corals.</title>
        <authorList>
            <person name="Vollmer S.V."/>
            <person name="Selwyn J.D."/>
            <person name="Despard B.A."/>
            <person name="Roesel C.L."/>
        </authorList>
    </citation>
    <scope>NUCLEOTIDE SEQUENCE</scope>
    <source>
        <strain evidence="2">K2</strain>
    </source>
</reference>
<name>A0AAD9Q3Y7_ACRCE</name>
<accession>A0AAD9Q3Y7</accession>
<feature type="region of interest" description="Disordered" evidence="1">
    <location>
        <begin position="119"/>
        <end position="144"/>
    </location>
</feature>
<dbReference type="EMBL" id="JARQWQ010000071">
    <property type="protein sequence ID" value="KAK2554322.1"/>
    <property type="molecule type" value="Genomic_DNA"/>
</dbReference>
<feature type="compositionally biased region" description="Low complexity" evidence="1">
    <location>
        <begin position="8"/>
        <end position="22"/>
    </location>
</feature>
<feature type="region of interest" description="Disordered" evidence="1">
    <location>
        <begin position="1"/>
        <end position="37"/>
    </location>
</feature>
<feature type="region of interest" description="Disordered" evidence="1">
    <location>
        <begin position="169"/>
        <end position="199"/>
    </location>
</feature>
<feature type="compositionally biased region" description="Basic and acidic residues" evidence="1">
    <location>
        <begin position="181"/>
        <end position="199"/>
    </location>
</feature>
<sequence length="199" mass="22037">MSSYMADSTSGNSGSGSGSSSESRSRIQQKTRPSLRPCWTNVELSTNHFEAPNSRALGEAVGHLQTNEDDRETAKRAVTILVRATRKRGVDGAIALCTEFASLLQQNQRLERIISSQKSELRSLARKHKSPESTRLKGVQRRATESKANQIRPWLVDRSTSPLIKEVYVKGSRNQSTQTDKIPDRGCTVEEGHGEDEVL</sequence>
<organism evidence="2 3">
    <name type="scientific">Acropora cervicornis</name>
    <name type="common">Staghorn coral</name>
    <dbReference type="NCBI Taxonomy" id="6130"/>
    <lineage>
        <taxon>Eukaryota</taxon>
        <taxon>Metazoa</taxon>
        <taxon>Cnidaria</taxon>
        <taxon>Anthozoa</taxon>
        <taxon>Hexacorallia</taxon>
        <taxon>Scleractinia</taxon>
        <taxon>Astrocoeniina</taxon>
        <taxon>Acroporidae</taxon>
        <taxon>Acropora</taxon>
    </lineage>
</organism>
<gene>
    <name evidence="2" type="ORF">P5673_024332</name>
</gene>
<evidence type="ECO:0000313" key="3">
    <source>
        <dbReference type="Proteomes" id="UP001249851"/>
    </source>
</evidence>
<dbReference type="Proteomes" id="UP001249851">
    <property type="component" value="Unassembled WGS sequence"/>
</dbReference>